<keyword evidence="5" id="KW-1185">Reference proteome</keyword>
<dbReference type="GO" id="GO:0005886">
    <property type="term" value="C:plasma membrane"/>
    <property type="evidence" value="ECO:0007669"/>
    <property type="project" value="TreeGrafter"/>
</dbReference>
<evidence type="ECO:0000259" key="3">
    <source>
        <dbReference type="PROSITE" id="PS50011"/>
    </source>
</evidence>
<dbReference type="Gene3D" id="1.10.510.10">
    <property type="entry name" value="Transferase(Phosphotransferase) domain 1"/>
    <property type="match status" value="1"/>
</dbReference>
<comment type="caution">
    <text evidence="4">The sequence shown here is derived from an EMBL/GenBank/DDBJ whole genome shotgun (WGS) entry which is preliminary data.</text>
</comment>
<reference evidence="4 5" key="1">
    <citation type="submission" date="2014-02" db="EMBL/GenBank/DDBJ databases">
        <title>Single nucleus genome sequencing reveals high similarity among nuclei of an endomycorrhizal fungus.</title>
        <authorList>
            <person name="Lin K."/>
            <person name="Geurts R."/>
            <person name="Zhang Z."/>
            <person name="Limpens E."/>
            <person name="Saunders D.G."/>
            <person name="Mu D."/>
            <person name="Pang E."/>
            <person name="Cao H."/>
            <person name="Cha H."/>
            <person name="Lin T."/>
            <person name="Zhou Q."/>
            <person name="Shang Y."/>
            <person name="Li Y."/>
            <person name="Ivanov S."/>
            <person name="Sharma T."/>
            <person name="Velzen R.V."/>
            <person name="Ruijter N.D."/>
            <person name="Aanen D.K."/>
            <person name="Win J."/>
            <person name="Kamoun S."/>
            <person name="Bisseling T."/>
            <person name="Huang S."/>
        </authorList>
    </citation>
    <scope>NUCLEOTIDE SEQUENCE [LARGE SCALE GENOMIC DNA]</scope>
    <source>
        <strain evidence="5">DAOM197198w</strain>
    </source>
</reference>
<dbReference type="InterPro" id="IPR000719">
    <property type="entry name" value="Prot_kinase_dom"/>
</dbReference>
<dbReference type="GO" id="GO:0005524">
    <property type="term" value="F:ATP binding"/>
    <property type="evidence" value="ECO:0007669"/>
    <property type="project" value="UniProtKB-KW"/>
</dbReference>
<gene>
    <name evidence="4" type="ORF">RirG_115790</name>
</gene>
<protein>
    <recommendedName>
        <fullName evidence="3">Protein kinase domain-containing protein</fullName>
    </recommendedName>
</protein>
<keyword evidence="2" id="KW-0067">ATP-binding</keyword>
<dbReference type="GO" id="GO:0004672">
    <property type="term" value="F:protein kinase activity"/>
    <property type="evidence" value="ECO:0007669"/>
    <property type="project" value="InterPro"/>
</dbReference>
<name>A0A015L491_RHIIW</name>
<dbReference type="EMBL" id="JEMT01017874">
    <property type="protein sequence ID" value="EXX67286.1"/>
    <property type="molecule type" value="Genomic_DNA"/>
</dbReference>
<evidence type="ECO:0000313" key="4">
    <source>
        <dbReference type="EMBL" id="EXX67286.1"/>
    </source>
</evidence>
<dbReference type="HOGENOM" id="CLU_845064_0_0_1"/>
<dbReference type="OrthoDB" id="2422033at2759"/>
<proteinExistence type="predicted"/>
<dbReference type="PANTHER" id="PTHR27001:SF931">
    <property type="entry name" value="OS11G0664100 PROTEIN"/>
    <property type="match status" value="1"/>
</dbReference>
<dbReference type="InterPro" id="IPR011009">
    <property type="entry name" value="Kinase-like_dom_sf"/>
</dbReference>
<feature type="domain" description="Protein kinase" evidence="3">
    <location>
        <begin position="195"/>
        <end position="329"/>
    </location>
</feature>
<sequence length="329" mass="38217">MSLFFSMVGGMRKDFSMSKKFLDSIISDFETSKYNRDLCPEGLKVAKRCKDVLNEIDNISTNPNTPSPSPNVPRDDFMNYVENSKELQRLGDCLWKLSAFTNYVFTNSVNTYEEREKFEKLIEELEIKTTEFQNIIIDWKLKRSRWSSAIKKKIKALGKFSSTLKQKSLDAMVKDSLNLKIPIECIKVSYNFNGLQTFDTSSAAEVNPIFRGSRNHIKLCWYEGTRRIAEKKVGNFSVNDEKYKEMIGEIKFMKDLSSCNNILTIFGYCQRPSGFSIISRWEDYNLQTYLAENKDLDWIEKLSIARGIANALNYCHKKDILHYDIRTLV</sequence>
<dbReference type="PANTHER" id="PTHR27001">
    <property type="entry name" value="OS01G0253100 PROTEIN"/>
    <property type="match status" value="1"/>
</dbReference>
<dbReference type="AlphaFoldDB" id="A0A015L491"/>
<accession>A0A015L491</accession>
<keyword evidence="1" id="KW-0547">Nucleotide-binding</keyword>
<dbReference type="Pfam" id="PF00069">
    <property type="entry name" value="Pkinase"/>
    <property type="match status" value="1"/>
</dbReference>
<evidence type="ECO:0000256" key="1">
    <source>
        <dbReference type="ARBA" id="ARBA00022741"/>
    </source>
</evidence>
<evidence type="ECO:0000256" key="2">
    <source>
        <dbReference type="ARBA" id="ARBA00022840"/>
    </source>
</evidence>
<evidence type="ECO:0000313" key="5">
    <source>
        <dbReference type="Proteomes" id="UP000022910"/>
    </source>
</evidence>
<dbReference type="Proteomes" id="UP000022910">
    <property type="component" value="Unassembled WGS sequence"/>
</dbReference>
<dbReference type="PROSITE" id="PS50011">
    <property type="entry name" value="PROTEIN_KINASE_DOM"/>
    <property type="match status" value="1"/>
</dbReference>
<organism evidence="4 5">
    <name type="scientific">Rhizophagus irregularis (strain DAOM 197198w)</name>
    <name type="common">Glomus intraradices</name>
    <dbReference type="NCBI Taxonomy" id="1432141"/>
    <lineage>
        <taxon>Eukaryota</taxon>
        <taxon>Fungi</taxon>
        <taxon>Fungi incertae sedis</taxon>
        <taxon>Mucoromycota</taxon>
        <taxon>Glomeromycotina</taxon>
        <taxon>Glomeromycetes</taxon>
        <taxon>Glomerales</taxon>
        <taxon>Glomeraceae</taxon>
        <taxon>Rhizophagus</taxon>
    </lineage>
</organism>
<dbReference type="SUPFAM" id="SSF56112">
    <property type="entry name" value="Protein kinase-like (PK-like)"/>
    <property type="match status" value="1"/>
</dbReference>